<dbReference type="Pfam" id="PF07486">
    <property type="entry name" value="Hydrolase_2"/>
    <property type="match status" value="1"/>
</dbReference>
<evidence type="ECO:0000313" key="4">
    <source>
        <dbReference type="Proteomes" id="UP000473091"/>
    </source>
</evidence>
<dbReference type="AlphaFoldDB" id="A0A6M0LM16"/>
<dbReference type="InterPro" id="IPR003646">
    <property type="entry name" value="SH3-like_bac-type"/>
</dbReference>
<dbReference type="Proteomes" id="UP000473091">
    <property type="component" value="Unassembled WGS sequence"/>
</dbReference>
<proteinExistence type="predicted"/>
<name>A0A6M0LM16_PSEXY</name>
<comment type="caution">
    <text evidence="3">The sequence shown here is derived from an EMBL/GenBank/DDBJ whole genome shotgun (WGS) entry which is preliminary data.</text>
</comment>
<feature type="coiled-coil region" evidence="1">
    <location>
        <begin position="254"/>
        <end position="284"/>
    </location>
</feature>
<dbReference type="InterPro" id="IPR042047">
    <property type="entry name" value="SleB_dom1"/>
</dbReference>
<dbReference type="PANTHER" id="PTHR34408">
    <property type="entry name" value="FAMILY PROTEIN, PUTATIVE-RELATED"/>
    <property type="match status" value="1"/>
</dbReference>
<dbReference type="SMART" id="SM00287">
    <property type="entry name" value="SH3b"/>
    <property type="match status" value="2"/>
</dbReference>
<dbReference type="InterPro" id="IPR052354">
    <property type="entry name" value="Cell_Wall_Dynamics_Protein"/>
</dbReference>
<reference evidence="3 4" key="1">
    <citation type="submission" date="2019-09" db="EMBL/GenBank/DDBJ databases">
        <authorList>
            <person name="Pidcock S.E."/>
            <person name="Huws S.A."/>
        </authorList>
    </citation>
    <scope>NUCLEOTIDE SEQUENCE [LARGE SCALE GENOMIC DNA]</scope>
    <source>
        <strain evidence="3 4">MZ8</strain>
    </source>
</reference>
<dbReference type="PROSITE" id="PS51781">
    <property type="entry name" value="SH3B"/>
    <property type="match status" value="1"/>
</dbReference>
<dbReference type="Pfam" id="PF08239">
    <property type="entry name" value="SH3_3"/>
    <property type="match status" value="2"/>
</dbReference>
<evidence type="ECO:0000256" key="1">
    <source>
        <dbReference type="SAM" id="Coils"/>
    </source>
</evidence>
<accession>A0A6M0LM16</accession>
<dbReference type="PANTHER" id="PTHR34408:SF2">
    <property type="entry name" value="CELL WALL-BINDING PROTEIN YWSB"/>
    <property type="match status" value="1"/>
</dbReference>
<dbReference type="GO" id="GO:0016787">
    <property type="term" value="F:hydrolase activity"/>
    <property type="evidence" value="ECO:0007669"/>
    <property type="project" value="InterPro"/>
</dbReference>
<dbReference type="Gene3D" id="2.30.30.40">
    <property type="entry name" value="SH3 Domains"/>
    <property type="match status" value="2"/>
</dbReference>
<dbReference type="InterPro" id="IPR011105">
    <property type="entry name" value="Cell_wall_hydrolase_SleB"/>
</dbReference>
<evidence type="ECO:0000313" key="3">
    <source>
        <dbReference type="EMBL" id="NEX01891.1"/>
    </source>
</evidence>
<feature type="domain" description="SH3b" evidence="2">
    <location>
        <begin position="180"/>
        <end position="246"/>
    </location>
</feature>
<keyword evidence="1" id="KW-0175">Coiled coil</keyword>
<protein>
    <submittedName>
        <fullName evidence="3">SH3 domain-containing protein</fullName>
    </submittedName>
</protein>
<dbReference type="Gene3D" id="1.10.10.2520">
    <property type="entry name" value="Cell wall hydrolase SleB, domain 1"/>
    <property type="match status" value="1"/>
</dbReference>
<sequence length="402" mass="42392">MSKFSDIVAVLYQENKKYINKRTMQGGALVVALCMLSTMAYVESPAKATRSVELEPASTAGAFYAVSNIELSAQQSELVYAASDVTVVSATTDQVEPDGNDKYDQWADKVMADVDEYLYIRAEADASSEAIGKLRAGDVATLVDVFDGWYEIESGNAHGFVSADYCITGIEAYEHALDVCDSYATTGVAGLRIRSEASEDSKILKVVPQGTKLTVNTDAEEVEGWISVSYEGNTGYVKSDYVQVDMATGEAITLEEEAAAIAAAEEAKAAAAAAAEQAKQEAAAKAASNQTVIASADDITLLAAIIQIEAGSEIYEGQVAVGAVVMNRVYSGSYANSVNGVIFQRGQFATSRMSAVIAKGPKASCIQAAQEAMAGSDPTGGLTHFRRAGSKEGLVIGNHVFY</sequence>
<organism evidence="3 4">
    <name type="scientific">Pseudobutyrivibrio xylanivorans</name>
    <dbReference type="NCBI Taxonomy" id="185007"/>
    <lineage>
        <taxon>Bacteria</taxon>
        <taxon>Bacillati</taxon>
        <taxon>Bacillota</taxon>
        <taxon>Clostridia</taxon>
        <taxon>Lachnospirales</taxon>
        <taxon>Lachnospiraceae</taxon>
        <taxon>Pseudobutyrivibrio</taxon>
    </lineage>
</organism>
<gene>
    <name evidence="3" type="ORF">F0Q01_08350</name>
</gene>
<dbReference type="RefSeq" id="WP_090488105.1">
    <property type="nucleotide sequence ID" value="NZ_VTVE01000002.1"/>
</dbReference>
<reference evidence="3 4" key="2">
    <citation type="submission" date="2020-03" db="EMBL/GenBank/DDBJ databases">
        <title>Investigating the evolutionary divergence of the Butyrivibrio group.</title>
        <authorList>
            <person name="Skvortsov T."/>
            <person name="Santos F.G."/>
            <person name="Ting K.S."/>
            <person name="Creevey C.J."/>
        </authorList>
    </citation>
    <scope>NUCLEOTIDE SEQUENCE [LARGE SCALE GENOMIC DNA]</scope>
    <source>
        <strain evidence="3 4">MZ8</strain>
    </source>
</reference>
<evidence type="ECO:0000259" key="2">
    <source>
        <dbReference type="PROSITE" id="PS51781"/>
    </source>
</evidence>
<dbReference type="EMBL" id="VTVE01000002">
    <property type="protein sequence ID" value="NEX01891.1"/>
    <property type="molecule type" value="Genomic_DNA"/>
</dbReference>